<dbReference type="InterPro" id="IPR058532">
    <property type="entry name" value="YjbR/MT2646/Rv2570-like"/>
</dbReference>
<dbReference type="AlphaFoldDB" id="A0A1F7WIS6"/>
<reference evidence="1 2" key="1">
    <citation type="journal article" date="2016" name="Nat. Commun.">
        <title>Thousands of microbial genomes shed light on interconnected biogeochemical processes in an aquifer system.</title>
        <authorList>
            <person name="Anantharaman K."/>
            <person name="Brown C.T."/>
            <person name="Hug L.A."/>
            <person name="Sharon I."/>
            <person name="Castelle C.J."/>
            <person name="Probst A.J."/>
            <person name="Thomas B.C."/>
            <person name="Singh A."/>
            <person name="Wilkins M.J."/>
            <person name="Karaoz U."/>
            <person name="Brodie E.L."/>
            <person name="Williams K.H."/>
            <person name="Hubbard S.S."/>
            <person name="Banfield J.F."/>
        </authorList>
    </citation>
    <scope>NUCLEOTIDE SEQUENCE [LARGE SCALE GENOMIC DNA]</scope>
</reference>
<evidence type="ECO:0000313" key="2">
    <source>
        <dbReference type="Proteomes" id="UP000178735"/>
    </source>
</evidence>
<dbReference type="PANTHER" id="PTHR35145:SF1">
    <property type="entry name" value="CYTOPLASMIC PROTEIN"/>
    <property type="match status" value="1"/>
</dbReference>
<name>A0A1F7WIS6_9BACT</name>
<dbReference type="Gene3D" id="3.90.1150.30">
    <property type="match status" value="1"/>
</dbReference>
<dbReference type="InterPro" id="IPR007351">
    <property type="entry name" value="YjbR"/>
</dbReference>
<dbReference type="Proteomes" id="UP000178735">
    <property type="component" value="Unassembled WGS sequence"/>
</dbReference>
<organism evidence="1 2">
    <name type="scientific">Candidatus Wallbacteria bacterium GWC2_49_35</name>
    <dbReference type="NCBI Taxonomy" id="1817813"/>
    <lineage>
        <taxon>Bacteria</taxon>
        <taxon>Candidatus Walliibacteriota</taxon>
    </lineage>
</organism>
<dbReference type="GO" id="GO:0003677">
    <property type="term" value="F:DNA binding"/>
    <property type="evidence" value="ECO:0007669"/>
    <property type="project" value="UniProtKB-KW"/>
</dbReference>
<dbReference type="PANTHER" id="PTHR35145">
    <property type="entry name" value="CYTOPLASMIC PROTEIN-RELATED"/>
    <property type="match status" value="1"/>
</dbReference>
<dbReference type="InterPro" id="IPR038056">
    <property type="entry name" value="YjbR-like_sf"/>
</dbReference>
<accession>A0A1F7WIS6</accession>
<comment type="caution">
    <text evidence="1">The sequence shown here is derived from an EMBL/GenBank/DDBJ whole genome shotgun (WGS) entry which is preliminary data.</text>
</comment>
<proteinExistence type="predicted"/>
<evidence type="ECO:0000313" key="1">
    <source>
        <dbReference type="EMBL" id="OGM02690.1"/>
    </source>
</evidence>
<gene>
    <name evidence="1" type="ORF">A2008_05760</name>
</gene>
<sequence length="119" mass="13894">MKYKWLEEYCLTKKGVEKEFKPDWEATLYRIGGKIFALVGEDNTRKSIVSLKCEPMTGQLLRSQYSDIVPGYHLNKEHWNSVFLDGDTPAELLKQMIDMSYDLVLNSLTKKMIRQIQES</sequence>
<dbReference type="Pfam" id="PF04237">
    <property type="entry name" value="YjbR"/>
    <property type="match status" value="1"/>
</dbReference>
<keyword evidence="1" id="KW-0238">DNA-binding</keyword>
<dbReference type="STRING" id="1817813.A2008_05760"/>
<dbReference type="SUPFAM" id="SSF142906">
    <property type="entry name" value="YjbR-like"/>
    <property type="match status" value="1"/>
</dbReference>
<dbReference type="EMBL" id="MGFH01000203">
    <property type="protein sequence ID" value="OGM02690.1"/>
    <property type="molecule type" value="Genomic_DNA"/>
</dbReference>
<protein>
    <submittedName>
        <fullName evidence="1">DNA-binding protein</fullName>
    </submittedName>
</protein>